<comment type="caution">
    <text evidence="1">The sequence shown here is derived from an EMBL/GenBank/DDBJ whole genome shotgun (WGS) entry which is preliminary data.</text>
</comment>
<evidence type="ECO:0008006" key="3">
    <source>
        <dbReference type="Google" id="ProtNLM"/>
    </source>
</evidence>
<organism evidence="1 2">
    <name type="scientific">Merismopedia glauca CCAP 1448/3</name>
    <dbReference type="NCBI Taxonomy" id="1296344"/>
    <lineage>
        <taxon>Bacteria</taxon>
        <taxon>Bacillati</taxon>
        <taxon>Cyanobacteriota</taxon>
        <taxon>Cyanophyceae</taxon>
        <taxon>Synechococcales</taxon>
        <taxon>Merismopediaceae</taxon>
        <taxon>Merismopedia</taxon>
    </lineage>
</organism>
<accession>A0A2T1C2L9</accession>
<dbReference type="EMBL" id="PVWJ01000057">
    <property type="protein sequence ID" value="PSB02516.1"/>
    <property type="molecule type" value="Genomic_DNA"/>
</dbReference>
<name>A0A2T1C2L9_9CYAN</name>
<reference evidence="1 2" key="1">
    <citation type="submission" date="2018-02" db="EMBL/GenBank/DDBJ databases">
        <authorList>
            <person name="Cohen D.B."/>
            <person name="Kent A.D."/>
        </authorList>
    </citation>
    <scope>NUCLEOTIDE SEQUENCE [LARGE SCALE GENOMIC DNA]</scope>
    <source>
        <strain evidence="1 2">CCAP 1448/3</strain>
    </source>
</reference>
<protein>
    <recommendedName>
        <fullName evidence="3">GIY-YIG domain-containing protein</fullName>
    </recommendedName>
</protein>
<evidence type="ECO:0000313" key="1">
    <source>
        <dbReference type="EMBL" id="PSB02516.1"/>
    </source>
</evidence>
<proteinExistence type="predicted"/>
<keyword evidence="2" id="KW-1185">Reference proteome</keyword>
<dbReference type="AlphaFoldDB" id="A0A2T1C2L9"/>
<gene>
    <name evidence="1" type="ORF">C7B64_12695</name>
</gene>
<reference evidence="1 2" key="2">
    <citation type="submission" date="2018-03" db="EMBL/GenBank/DDBJ databases">
        <title>The ancient ancestry and fast evolution of plastids.</title>
        <authorList>
            <person name="Moore K.R."/>
            <person name="Magnabosco C."/>
            <person name="Momper L."/>
            <person name="Gold D.A."/>
            <person name="Bosak T."/>
            <person name="Fournier G.P."/>
        </authorList>
    </citation>
    <scope>NUCLEOTIDE SEQUENCE [LARGE SCALE GENOMIC DNA]</scope>
    <source>
        <strain evidence="1 2">CCAP 1448/3</strain>
    </source>
</reference>
<dbReference type="OrthoDB" id="510779at2"/>
<evidence type="ECO:0000313" key="2">
    <source>
        <dbReference type="Proteomes" id="UP000238762"/>
    </source>
</evidence>
<dbReference type="Proteomes" id="UP000238762">
    <property type="component" value="Unassembled WGS sequence"/>
</dbReference>
<sequence>MTWLQANNAVEQLSQNVILYDLGQMRDNSSVLKRIPHNVSGIYAWYRGFHLDPATRDNPEVFVNFLLSELSKAHSVARETKLPPAHKILLQPETSFHKEILLRQLAKEPSFRQLLFTLLNNSLIFQQPLYIGKAINIYFRIRTHLAEGSILRERLSHAGHNINKCRLLLIFTPNNLPNSTISYEQEEQEDDVTEESEISQLESEVLVEDILSRLFLPSFTLRYG</sequence>
<dbReference type="RefSeq" id="WP_106289028.1">
    <property type="nucleotide sequence ID" value="NZ_CAWNTC010000059.1"/>
</dbReference>